<reference evidence="2" key="1">
    <citation type="submission" date="2021-01" db="EMBL/GenBank/DDBJ databases">
        <title>Phytophthora aleatoria, a newly-described species from Pinus radiata is distinct from Phytophthora cactorum isolates based on comparative genomics.</title>
        <authorList>
            <person name="Mcdougal R."/>
            <person name="Panda P."/>
            <person name="Williams N."/>
            <person name="Studholme D.J."/>
        </authorList>
    </citation>
    <scope>NUCLEOTIDE SEQUENCE</scope>
    <source>
        <strain evidence="2">NZFS 4037</strain>
    </source>
</reference>
<name>A0A8J5LZF8_9STRA</name>
<feature type="non-terminal residue" evidence="2">
    <location>
        <position position="100"/>
    </location>
</feature>
<organism evidence="2 3">
    <name type="scientific">Phytophthora aleatoria</name>
    <dbReference type="NCBI Taxonomy" id="2496075"/>
    <lineage>
        <taxon>Eukaryota</taxon>
        <taxon>Sar</taxon>
        <taxon>Stramenopiles</taxon>
        <taxon>Oomycota</taxon>
        <taxon>Peronosporomycetes</taxon>
        <taxon>Peronosporales</taxon>
        <taxon>Peronosporaceae</taxon>
        <taxon>Phytophthora</taxon>
    </lineage>
</organism>
<feature type="region of interest" description="Disordered" evidence="1">
    <location>
        <begin position="1"/>
        <end position="63"/>
    </location>
</feature>
<accession>A0A8J5LZF8</accession>
<comment type="caution">
    <text evidence="2">The sequence shown here is derived from an EMBL/GenBank/DDBJ whole genome shotgun (WGS) entry which is preliminary data.</text>
</comment>
<proteinExistence type="predicted"/>
<feature type="compositionally biased region" description="Polar residues" evidence="1">
    <location>
        <begin position="49"/>
        <end position="63"/>
    </location>
</feature>
<sequence>MTGKVRQNAKAVKITNRTLKPRKATRTTEQPTQAPVIQDAYPQTPVIPNANTQTVAPQDAYTQPPETRLSVAVQDHTQHATNMEMVAVLTPYQRTGELLS</sequence>
<evidence type="ECO:0000256" key="1">
    <source>
        <dbReference type="SAM" id="MobiDB-lite"/>
    </source>
</evidence>
<keyword evidence="3" id="KW-1185">Reference proteome</keyword>
<evidence type="ECO:0000313" key="2">
    <source>
        <dbReference type="EMBL" id="KAG6947447.1"/>
    </source>
</evidence>
<protein>
    <submittedName>
        <fullName evidence="2">Uncharacterized protein</fullName>
    </submittedName>
</protein>
<dbReference type="EMBL" id="JAENGY010001707">
    <property type="protein sequence ID" value="KAG6947447.1"/>
    <property type="molecule type" value="Genomic_DNA"/>
</dbReference>
<dbReference type="AlphaFoldDB" id="A0A8J5LZF8"/>
<gene>
    <name evidence="2" type="ORF">JG688_00015550</name>
</gene>
<dbReference type="Proteomes" id="UP000709295">
    <property type="component" value="Unassembled WGS sequence"/>
</dbReference>
<evidence type="ECO:0000313" key="3">
    <source>
        <dbReference type="Proteomes" id="UP000709295"/>
    </source>
</evidence>